<dbReference type="HOGENOM" id="CLU_2832664_0_0_1"/>
<keyword evidence="2" id="KW-1185">Reference proteome</keyword>
<protein>
    <submittedName>
        <fullName evidence="1">Uncharacterized protein</fullName>
    </submittedName>
</protein>
<evidence type="ECO:0000313" key="2">
    <source>
        <dbReference type="Proteomes" id="UP000053989"/>
    </source>
</evidence>
<dbReference type="Proteomes" id="UP000053989">
    <property type="component" value="Unassembled WGS sequence"/>
</dbReference>
<dbReference type="EMBL" id="KN822209">
    <property type="protein sequence ID" value="KIM52503.1"/>
    <property type="molecule type" value="Genomic_DNA"/>
</dbReference>
<accession>A0A0C2YS09</accession>
<name>A0A0C2YS09_9AGAM</name>
<evidence type="ECO:0000313" key="1">
    <source>
        <dbReference type="EMBL" id="KIM52503.1"/>
    </source>
</evidence>
<sequence length="66" mass="7694">MRNSGLFPGYSRHGTSVLQNRGRPMTCHCVSWFESHILKGLSLRQIRHIIPPDEPYDRRFGRPSPF</sequence>
<reference evidence="1 2" key="1">
    <citation type="submission" date="2014-04" db="EMBL/GenBank/DDBJ databases">
        <authorList>
            <consortium name="DOE Joint Genome Institute"/>
            <person name="Kuo A."/>
            <person name="Kohler A."/>
            <person name="Nagy L.G."/>
            <person name="Floudas D."/>
            <person name="Copeland A."/>
            <person name="Barry K.W."/>
            <person name="Cichocki N."/>
            <person name="Veneault-Fourrey C."/>
            <person name="LaButti K."/>
            <person name="Lindquist E.A."/>
            <person name="Lipzen A."/>
            <person name="Lundell T."/>
            <person name="Morin E."/>
            <person name="Murat C."/>
            <person name="Sun H."/>
            <person name="Tunlid A."/>
            <person name="Henrissat B."/>
            <person name="Grigoriev I.V."/>
            <person name="Hibbett D.S."/>
            <person name="Martin F."/>
            <person name="Nordberg H.P."/>
            <person name="Cantor M.N."/>
            <person name="Hua S.X."/>
        </authorList>
    </citation>
    <scope>NUCLEOTIDE SEQUENCE [LARGE SCALE GENOMIC DNA]</scope>
    <source>
        <strain evidence="1 2">Foug A</strain>
    </source>
</reference>
<dbReference type="AlphaFoldDB" id="A0A0C2YS09"/>
<dbReference type="InParanoid" id="A0A0C2YS09"/>
<organism evidence="1 2">
    <name type="scientific">Scleroderma citrinum Foug A</name>
    <dbReference type="NCBI Taxonomy" id="1036808"/>
    <lineage>
        <taxon>Eukaryota</taxon>
        <taxon>Fungi</taxon>
        <taxon>Dikarya</taxon>
        <taxon>Basidiomycota</taxon>
        <taxon>Agaricomycotina</taxon>
        <taxon>Agaricomycetes</taxon>
        <taxon>Agaricomycetidae</taxon>
        <taxon>Boletales</taxon>
        <taxon>Sclerodermatineae</taxon>
        <taxon>Sclerodermataceae</taxon>
        <taxon>Scleroderma</taxon>
    </lineage>
</organism>
<reference evidence="2" key="2">
    <citation type="submission" date="2015-01" db="EMBL/GenBank/DDBJ databases">
        <title>Evolutionary Origins and Diversification of the Mycorrhizal Mutualists.</title>
        <authorList>
            <consortium name="DOE Joint Genome Institute"/>
            <consortium name="Mycorrhizal Genomics Consortium"/>
            <person name="Kohler A."/>
            <person name="Kuo A."/>
            <person name="Nagy L.G."/>
            <person name="Floudas D."/>
            <person name="Copeland A."/>
            <person name="Barry K.W."/>
            <person name="Cichocki N."/>
            <person name="Veneault-Fourrey C."/>
            <person name="LaButti K."/>
            <person name="Lindquist E.A."/>
            <person name="Lipzen A."/>
            <person name="Lundell T."/>
            <person name="Morin E."/>
            <person name="Murat C."/>
            <person name="Riley R."/>
            <person name="Ohm R."/>
            <person name="Sun H."/>
            <person name="Tunlid A."/>
            <person name="Henrissat B."/>
            <person name="Grigoriev I.V."/>
            <person name="Hibbett D.S."/>
            <person name="Martin F."/>
        </authorList>
    </citation>
    <scope>NUCLEOTIDE SEQUENCE [LARGE SCALE GENOMIC DNA]</scope>
    <source>
        <strain evidence="2">Foug A</strain>
    </source>
</reference>
<proteinExistence type="predicted"/>
<gene>
    <name evidence="1" type="ORF">SCLCIDRAFT_553838</name>
</gene>